<dbReference type="EMBL" id="ANMO01000011">
    <property type="protein sequence ID" value="EMB19013.1"/>
    <property type="molecule type" value="Genomic_DNA"/>
</dbReference>
<dbReference type="AlphaFoldDB" id="M2BBK0"/>
<organism evidence="1 2">
    <name type="scientific">Rhodopirellula europaea 6C</name>
    <dbReference type="NCBI Taxonomy" id="1263867"/>
    <lineage>
        <taxon>Bacteria</taxon>
        <taxon>Pseudomonadati</taxon>
        <taxon>Planctomycetota</taxon>
        <taxon>Planctomycetia</taxon>
        <taxon>Pirellulales</taxon>
        <taxon>Pirellulaceae</taxon>
        <taxon>Rhodopirellula</taxon>
    </lineage>
</organism>
<dbReference type="Proteomes" id="UP000011529">
    <property type="component" value="Unassembled WGS sequence"/>
</dbReference>
<reference evidence="1" key="2">
    <citation type="journal article" date="2013" name="Mar. Genomics">
        <title>Expression of sulfatases in Rhodopirellula baltica and the diversity of sulfatases in the genus Rhodopirellula.</title>
        <authorList>
            <person name="Wegner C.E."/>
            <person name="Richter-Heitmann T."/>
            <person name="Klindworth A."/>
            <person name="Klockow C."/>
            <person name="Richter M."/>
            <person name="Achstetter T."/>
            <person name="Glockner F.O."/>
            <person name="Harder J."/>
        </authorList>
    </citation>
    <scope>NUCLEOTIDE SEQUENCE [LARGE SCALE GENOMIC DNA]</scope>
    <source>
        <strain evidence="1">6C</strain>
    </source>
</reference>
<name>M2BBK0_9BACT</name>
<accession>M2BBK0</accession>
<comment type="caution">
    <text evidence="1">The sequence shown here is derived from an EMBL/GenBank/DDBJ whole genome shotgun (WGS) entry which is preliminary data.</text>
</comment>
<dbReference type="PATRIC" id="fig|1263867.3.peg.141"/>
<protein>
    <submittedName>
        <fullName evidence="1">Uncharacterized protein</fullName>
    </submittedName>
</protein>
<evidence type="ECO:0000313" key="2">
    <source>
        <dbReference type="Proteomes" id="UP000011529"/>
    </source>
</evidence>
<keyword evidence="2" id="KW-1185">Reference proteome</keyword>
<proteinExistence type="predicted"/>
<evidence type="ECO:0000313" key="1">
    <source>
        <dbReference type="EMBL" id="EMB19013.1"/>
    </source>
</evidence>
<sequence>MVGHAPISGTASLFWSPEQTQNVHPSVGVNADEIVADQQIGTTA</sequence>
<gene>
    <name evidence="1" type="ORF">RE6C_00131</name>
</gene>
<reference evidence="1" key="1">
    <citation type="submission" date="2012-11" db="EMBL/GenBank/DDBJ databases">
        <title>Permanent draft genomes of Rhodopirellula europaea strain SH398 and 6C.</title>
        <authorList>
            <person name="Richter M."/>
            <person name="Richter-Heitmann T."/>
            <person name="Frank C."/>
            <person name="Harder J."/>
            <person name="Glockner F.O."/>
        </authorList>
    </citation>
    <scope>NUCLEOTIDE SEQUENCE</scope>
    <source>
        <strain evidence="1">6C</strain>
    </source>
</reference>